<organism evidence="2 3">
    <name type="scientific">Rhizobium hainanense</name>
    <dbReference type="NCBI Taxonomy" id="52131"/>
    <lineage>
        <taxon>Bacteria</taxon>
        <taxon>Pseudomonadati</taxon>
        <taxon>Pseudomonadota</taxon>
        <taxon>Alphaproteobacteria</taxon>
        <taxon>Hyphomicrobiales</taxon>
        <taxon>Rhizobiaceae</taxon>
        <taxon>Rhizobium/Agrobacterium group</taxon>
        <taxon>Rhizobium</taxon>
    </lineage>
</organism>
<feature type="transmembrane region" description="Helical" evidence="1">
    <location>
        <begin position="149"/>
        <end position="169"/>
    </location>
</feature>
<feature type="transmembrane region" description="Helical" evidence="1">
    <location>
        <begin position="26"/>
        <end position="47"/>
    </location>
</feature>
<keyword evidence="1" id="KW-0812">Transmembrane</keyword>
<name>A0A1C3TV03_9HYPH</name>
<keyword evidence="3" id="KW-1185">Reference proteome</keyword>
<protein>
    <submittedName>
        <fullName evidence="2">Uncharacterized protein</fullName>
    </submittedName>
</protein>
<dbReference type="EMBL" id="FMAC01000001">
    <property type="protein sequence ID" value="SCB06922.1"/>
    <property type="molecule type" value="Genomic_DNA"/>
</dbReference>
<feature type="transmembrane region" description="Helical" evidence="1">
    <location>
        <begin position="59"/>
        <end position="79"/>
    </location>
</feature>
<keyword evidence="1" id="KW-1133">Transmembrane helix</keyword>
<gene>
    <name evidence="2" type="ORF">GA0061100_10150</name>
</gene>
<sequence length="173" mass="19099">MDQTNPTNVITATGRTRSVASHCLEIFAGAIGWGAAMAASALAALYLRNGLLTSHLTALMLVYFFGGALAWPVLVPLARRFTRRRPISARFAAFFLALSIGTVAMTAFLFAMDYRWFYSRWHAPFGSLIWTFQFLFTGASAVYQFAVLGLILFMPLGLLCLIVVSAYLARQVR</sequence>
<dbReference type="AlphaFoldDB" id="A0A1C3TV03"/>
<dbReference type="Proteomes" id="UP000186228">
    <property type="component" value="Unassembled WGS sequence"/>
</dbReference>
<dbReference type="STRING" id="52131.GA0061100_10150"/>
<evidence type="ECO:0000313" key="3">
    <source>
        <dbReference type="Proteomes" id="UP000186228"/>
    </source>
</evidence>
<proteinExistence type="predicted"/>
<feature type="transmembrane region" description="Helical" evidence="1">
    <location>
        <begin position="91"/>
        <end position="111"/>
    </location>
</feature>
<evidence type="ECO:0000313" key="2">
    <source>
        <dbReference type="EMBL" id="SCB06922.1"/>
    </source>
</evidence>
<keyword evidence="1" id="KW-0472">Membrane</keyword>
<reference evidence="3" key="1">
    <citation type="submission" date="2016-08" db="EMBL/GenBank/DDBJ databases">
        <authorList>
            <person name="Varghese N."/>
            <person name="Submissions Spin"/>
        </authorList>
    </citation>
    <scope>NUCLEOTIDE SEQUENCE [LARGE SCALE GENOMIC DNA]</scope>
    <source>
        <strain evidence="3">CCBAU 57015</strain>
    </source>
</reference>
<accession>A0A1C3TV03</accession>
<evidence type="ECO:0000256" key="1">
    <source>
        <dbReference type="SAM" id="Phobius"/>
    </source>
</evidence>